<dbReference type="InterPro" id="IPR050204">
    <property type="entry name" value="AraC_XylS_family_regulators"/>
</dbReference>
<dbReference type="PANTHER" id="PTHR46796">
    <property type="entry name" value="HTH-TYPE TRANSCRIPTIONAL ACTIVATOR RHAS-RELATED"/>
    <property type="match status" value="1"/>
</dbReference>
<dbReference type="InterPro" id="IPR014710">
    <property type="entry name" value="RmlC-like_jellyroll"/>
</dbReference>
<dbReference type="SUPFAM" id="SSF51215">
    <property type="entry name" value="Regulatory protein AraC"/>
    <property type="match status" value="1"/>
</dbReference>
<evidence type="ECO:0000256" key="1">
    <source>
        <dbReference type="ARBA" id="ARBA00023015"/>
    </source>
</evidence>
<evidence type="ECO:0000256" key="3">
    <source>
        <dbReference type="ARBA" id="ARBA00023159"/>
    </source>
</evidence>
<dbReference type="EMBL" id="CP130318">
    <property type="protein sequence ID" value="WNQ09467.1"/>
    <property type="molecule type" value="Genomic_DNA"/>
</dbReference>
<dbReference type="InterPro" id="IPR020449">
    <property type="entry name" value="Tscrpt_reg_AraC-type_HTH"/>
</dbReference>
<dbReference type="RefSeq" id="WP_315603239.1">
    <property type="nucleotide sequence ID" value="NZ_CP130318.1"/>
</dbReference>
<organism evidence="6 7">
    <name type="scientific">Paenibacillus aurantius</name>
    <dbReference type="NCBI Taxonomy" id="2918900"/>
    <lineage>
        <taxon>Bacteria</taxon>
        <taxon>Bacillati</taxon>
        <taxon>Bacillota</taxon>
        <taxon>Bacilli</taxon>
        <taxon>Bacillales</taxon>
        <taxon>Paenibacillaceae</taxon>
        <taxon>Paenibacillus</taxon>
    </lineage>
</organism>
<dbReference type="GO" id="GO:0003700">
    <property type="term" value="F:DNA-binding transcription factor activity"/>
    <property type="evidence" value="ECO:0007669"/>
    <property type="project" value="InterPro"/>
</dbReference>
<evidence type="ECO:0000313" key="7">
    <source>
        <dbReference type="Proteomes" id="UP001305702"/>
    </source>
</evidence>
<dbReference type="PROSITE" id="PS00041">
    <property type="entry name" value="HTH_ARAC_FAMILY_1"/>
    <property type="match status" value="1"/>
</dbReference>
<evidence type="ECO:0000256" key="2">
    <source>
        <dbReference type="ARBA" id="ARBA00023125"/>
    </source>
</evidence>
<dbReference type="GO" id="GO:0043565">
    <property type="term" value="F:sequence-specific DNA binding"/>
    <property type="evidence" value="ECO:0007669"/>
    <property type="project" value="InterPro"/>
</dbReference>
<dbReference type="KEGG" id="paun:MJA45_17745"/>
<keyword evidence="2" id="KW-0238">DNA-binding</keyword>
<dbReference type="SUPFAM" id="SSF46689">
    <property type="entry name" value="Homeodomain-like"/>
    <property type="match status" value="2"/>
</dbReference>
<dbReference type="Proteomes" id="UP001305702">
    <property type="component" value="Chromosome"/>
</dbReference>
<evidence type="ECO:0000256" key="4">
    <source>
        <dbReference type="ARBA" id="ARBA00023163"/>
    </source>
</evidence>
<dbReference type="Pfam" id="PF07883">
    <property type="entry name" value="Cupin_2"/>
    <property type="match status" value="1"/>
</dbReference>
<feature type="domain" description="HTH araC/xylS-type" evidence="5">
    <location>
        <begin position="198"/>
        <end position="295"/>
    </location>
</feature>
<dbReference type="InterPro" id="IPR037923">
    <property type="entry name" value="HTH-like"/>
</dbReference>
<dbReference type="InterPro" id="IPR018060">
    <property type="entry name" value="HTH_AraC"/>
</dbReference>
<dbReference type="SMART" id="SM00342">
    <property type="entry name" value="HTH_ARAC"/>
    <property type="match status" value="1"/>
</dbReference>
<evidence type="ECO:0000313" key="6">
    <source>
        <dbReference type="EMBL" id="WNQ09467.1"/>
    </source>
</evidence>
<proteinExistence type="predicted"/>
<keyword evidence="3" id="KW-0010">Activator</keyword>
<reference evidence="6 7" key="1">
    <citation type="submission" date="2022-02" db="EMBL/GenBank/DDBJ databases">
        <title>Paenibacillus sp. MBLB1776 Whole Genome Shotgun Sequencing.</title>
        <authorList>
            <person name="Hwang C.Y."/>
            <person name="Cho E.-S."/>
            <person name="Seo M.-J."/>
        </authorList>
    </citation>
    <scope>NUCLEOTIDE SEQUENCE [LARGE SCALE GENOMIC DNA]</scope>
    <source>
        <strain evidence="6 7">MBLB1776</strain>
    </source>
</reference>
<keyword evidence="1" id="KW-0805">Transcription regulation</keyword>
<protein>
    <submittedName>
        <fullName evidence="6">AraC family transcriptional regulator</fullName>
    </submittedName>
</protein>
<dbReference type="InterPro" id="IPR009057">
    <property type="entry name" value="Homeodomain-like_sf"/>
</dbReference>
<keyword evidence="7" id="KW-1185">Reference proteome</keyword>
<dbReference type="Gene3D" id="1.10.10.60">
    <property type="entry name" value="Homeodomain-like"/>
    <property type="match status" value="2"/>
</dbReference>
<sequence>MLTEAPKEQVGRLGDLRPTVNFANYITVPPGRVWGPRINPDSQLVYIVSGGATLELAGRLIEAAPGHCLFYGSETPHRLSALANEPLTLSSIHFSWNAPSLEPRHPVPGIRDCREEDLSLPAKAYEVEVEGSGPAVMQHLYDRKGLEPLFHELAKEFIEEAPGAGAAMRGLLVQLLVTLLRYQLDKRFRAASGSSKIADALEAVEKDPAYPWTIPELASLTGYHPTYFAELFRETTGLTPKHYLIRERIRQAQLLLSREPSIEEVAAKLGYSSIHYFCRNFKAVTGLTPSQFRQRSRIF</sequence>
<keyword evidence="4" id="KW-0804">Transcription</keyword>
<dbReference type="InterPro" id="IPR018062">
    <property type="entry name" value="HTH_AraC-typ_CS"/>
</dbReference>
<dbReference type="Pfam" id="PF12833">
    <property type="entry name" value="HTH_18"/>
    <property type="match status" value="1"/>
</dbReference>
<accession>A0AA96LCZ9</accession>
<dbReference type="CDD" id="cd02208">
    <property type="entry name" value="cupin_RmlC-like"/>
    <property type="match status" value="1"/>
</dbReference>
<name>A0AA96LCZ9_9BACL</name>
<gene>
    <name evidence="6" type="ORF">MJA45_17745</name>
</gene>
<evidence type="ECO:0000259" key="5">
    <source>
        <dbReference type="PROSITE" id="PS01124"/>
    </source>
</evidence>
<dbReference type="PROSITE" id="PS01124">
    <property type="entry name" value="HTH_ARAC_FAMILY_2"/>
    <property type="match status" value="1"/>
</dbReference>
<dbReference type="InterPro" id="IPR013096">
    <property type="entry name" value="Cupin_2"/>
</dbReference>
<dbReference type="PRINTS" id="PR00032">
    <property type="entry name" value="HTHARAC"/>
</dbReference>
<dbReference type="Gene3D" id="2.60.120.10">
    <property type="entry name" value="Jelly Rolls"/>
    <property type="match status" value="1"/>
</dbReference>
<dbReference type="AlphaFoldDB" id="A0AA96LCZ9"/>